<dbReference type="EMBL" id="JAFNJU010000001">
    <property type="protein sequence ID" value="MBO1263421.1"/>
    <property type="molecule type" value="Genomic_DNA"/>
</dbReference>
<organism evidence="2 3">
    <name type="scientific">Proteiniclasticum aestuarii</name>
    <dbReference type="NCBI Taxonomy" id="2817862"/>
    <lineage>
        <taxon>Bacteria</taxon>
        <taxon>Bacillati</taxon>
        <taxon>Bacillota</taxon>
        <taxon>Clostridia</taxon>
        <taxon>Eubacteriales</taxon>
        <taxon>Clostridiaceae</taxon>
        <taxon>Proteiniclasticum</taxon>
    </lineage>
</organism>
<evidence type="ECO:0000313" key="3">
    <source>
        <dbReference type="Proteomes" id="UP000664218"/>
    </source>
</evidence>
<comment type="caution">
    <text evidence="2">The sequence shown here is derived from an EMBL/GenBank/DDBJ whole genome shotgun (WGS) entry which is preliminary data.</text>
</comment>
<feature type="signal peptide" evidence="1">
    <location>
        <begin position="1"/>
        <end position="26"/>
    </location>
</feature>
<dbReference type="RefSeq" id="WP_207597946.1">
    <property type="nucleotide sequence ID" value="NZ_JAFNJU010000001.1"/>
</dbReference>
<reference evidence="2" key="1">
    <citation type="submission" date="2021-03" db="EMBL/GenBank/DDBJ databases">
        <title>Proteiniclasticum marinus sp. nov., isolated from tidal flat sediment.</title>
        <authorList>
            <person name="Namirimu T."/>
            <person name="Yang J.-A."/>
            <person name="Yang S.-H."/>
            <person name="Kim Y.-J."/>
            <person name="Kwon K.K."/>
        </authorList>
    </citation>
    <scope>NUCLEOTIDE SEQUENCE</scope>
    <source>
        <strain evidence="2">SCR006</strain>
    </source>
</reference>
<proteinExistence type="predicted"/>
<feature type="chain" id="PRO_5036945044" description="DUF2680 domain-containing protein" evidence="1">
    <location>
        <begin position="27"/>
        <end position="134"/>
    </location>
</feature>
<evidence type="ECO:0008006" key="4">
    <source>
        <dbReference type="Google" id="ProtNLM"/>
    </source>
</evidence>
<name>A0A939H5C0_9CLOT</name>
<protein>
    <recommendedName>
        <fullName evidence="4">DUF2680 domain-containing protein</fullName>
    </recommendedName>
</protein>
<dbReference type="Proteomes" id="UP000664218">
    <property type="component" value="Unassembled WGS sequence"/>
</dbReference>
<keyword evidence="3" id="KW-1185">Reference proteome</keyword>
<dbReference type="AlphaFoldDB" id="A0A939H5C0"/>
<accession>A0A939H5C0</accession>
<gene>
    <name evidence="2" type="ORF">J3A84_00010</name>
</gene>
<evidence type="ECO:0000313" key="2">
    <source>
        <dbReference type="EMBL" id="MBO1263421.1"/>
    </source>
</evidence>
<evidence type="ECO:0000256" key="1">
    <source>
        <dbReference type="SAM" id="SignalP"/>
    </source>
</evidence>
<keyword evidence="1" id="KW-0732">Signal</keyword>
<sequence>MKKIRNIVAAGALTLAMGITSLTVFAAAKYDSPQEALAGVTGKTMEEIAEERYVEGKTYGEIAAEADKLDEFKEELFEQKKEIIEERVAEGGLSREYADEYLERIEDNQATCFGSGERGRGMMGGLRFGGGRGR</sequence>